<keyword evidence="3" id="KW-1185">Reference proteome</keyword>
<evidence type="ECO:0000313" key="3">
    <source>
        <dbReference type="Proteomes" id="UP000735302"/>
    </source>
</evidence>
<organism evidence="2 3">
    <name type="scientific">Plakobranchus ocellatus</name>
    <dbReference type="NCBI Taxonomy" id="259542"/>
    <lineage>
        <taxon>Eukaryota</taxon>
        <taxon>Metazoa</taxon>
        <taxon>Spiralia</taxon>
        <taxon>Lophotrochozoa</taxon>
        <taxon>Mollusca</taxon>
        <taxon>Gastropoda</taxon>
        <taxon>Heterobranchia</taxon>
        <taxon>Euthyneura</taxon>
        <taxon>Panpulmonata</taxon>
        <taxon>Sacoglossa</taxon>
        <taxon>Placobranchoidea</taxon>
        <taxon>Plakobranchidae</taxon>
        <taxon>Plakobranchus</taxon>
    </lineage>
</organism>
<feature type="compositionally biased region" description="Basic and acidic residues" evidence="1">
    <location>
        <begin position="145"/>
        <end position="163"/>
    </location>
</feature>
<dbReference type="Proteomes" id="UP000735302">
    <property type="component" value="Unassembled WGS sequence"/>
</dbReference>
<dbReference type="AlphaFoldDB" id="A0AAV3XY98"/>
<feature type="region of interest" description="Disordered" evidence="1">
    <location>
        <begin position="138"/>
        <end position="163"/>
    </location>
</feature>
<reference evidence="2 3" key="1">
    <citation type="journal article" date="2021" name="Elife">
        <title>Chloroplast acquisition without the gene transfer in kleptoplastic sea slugs, Plakobranchus ocellatus.</title>
        <authorList>
            <person name="Maeda T."/>
            <person name="Takahashi S."/>
            <person name="Yoshida T."/>
            <person name="Shimamura S."/>
            <person name="Takaki Y."/>
            <person name="Nagai Y."/>
            <person name="Toyoda A."/>
            <person name="Suzuki Y."/>
            <person name="Arimoto A."/>
            <person name="Ishii H."/>
            <person name="Satoh N."/>
            <person name="Nishiyama T."/>
            <person name="Hasebe M."/>
            <person name="Maruyama T."/>
            <person name="Minagawa J."/>
            <person name="Obokata J."/>
            <person name="Shigenobu S."/>
        </authorList>
    </citation>
    <scope>NUCLEOTIDE SEQUENCE [LARGE SCALE GENOMIC DNA]</scope>
</reference>
<name>A0AAV3XY98_9GAST</name>
<proteinExistence type="predicted"/>
<evidence type="ECO:0000313" key="2">
    <source>
        <dbReference type="EMBL" id="GFN74738.1"/>
    </source>
</evidence>
<protein>
    <submittedName>
        <fullName evidence="2">Uncharacterized protein</fullName>
    </submittedName>
</protein>
<accession>A0AAV3XY98</accession>
<gene>
    <name evidence="2" type="ORF">PoB_000124400</name>
</gene>
<evidence type="ECO:0000256" key="1">
    <source>
        <dbReference type="SAM" id="MobiDB-lite"/>
    </source>
</evidence>
<comment type="caution">
    <text evidence="2">The sequence shown here is derived from an EMBL/GenBank/DDBJ whole genome shotgun (WGS) entry which is preliminary data.</text>
</comment>
<sequence length="163" mass="17808">MEEVFMGGGWGVGKRRALLSLQLGLTDILHCLFCTISSLSGGIGGLREHCILLSSQWDVGGTMINESALRSARTLRASPLNLDPNYFPAIRRYDGVGQSEAQLSFGAQDLPPTSEPTSGRSFPNSCLDLVCPMRRARGPVLGSRRRGEVKRESGDKLMSRRDR</sequence>
<dbReference type="EMBL" id="BLXT01000154">
    <property type="protein sequence ID" value="GFN74738.1"/>
    <property type="molecule type" value="Genomic_DNA"/>
</dbReference>